<evidence type="ECO:0000256" key="1">
    <source>
        <dbReference type="ARBA" id="ARBA00022801"/>
    </source>
</evidence>
<dbReference type="RefSeq" id="WP_161716302.1">
    <property type="nucleotide sequence ID" value="NZ_JAAAPO010000001.1"/>
</dbReference>
<keyword evidence="1 4" id="KW-0378">Hydrolase</keyword>
<keyword evidence="5" id="KW-1185">Reference proteome</keyword>
<dbReference type="PROSITE" id="PS51318">
    <property type="entry name" value="TAT"/>
    <property type="match status" value="1"/>
</dbReference>
<evidence type="ECO:0000256" key="2">
    <source>
        <dbReference type="ARBA" id="ARBA00023295"/>
    </source>
</evidence>
<dbReference type="PANTHER" id="PTHR12304">
    <property type="entry name" value="INOSINE-URIDINE PREFERRING NUCLEOSIDE HYDROLASE"/>
    <property type="match status" value="1"/>
</dbReference>
<reference evidence="5" key="1">
    <citation type="submission" date="2020-01" db="EMBL/GenBank/DDBJ databases">
        <title>Sphingomonas sp. strain CSW-10.</title>
        <authorList>
            <person name="Chen W.-M."/>
        </authorList>
    </citation>
    <scope>NUCLEOTIDE SEQUENCE [LARGE SCALE GENOMIC DNA]</scope>
    <source>
        <strain evidence="5">FSY-8</strain>
    </source>
</reference>
<dbReference type="GO" id="GO:0016787">
    <property type="term" value="F:hydrolase activity"/>
    <property type="evidence" value="ECO:0007669"/>
    <property type="project" value="UniProtKB-KW"/>
</dbReference>
<dbReference type="EMBL" id="JAAAPO010000001">
    <property type="protein sequence ID" value="NBC34996.1"/>
    <property type="molecule type" value="Genomic_DNA"/>
</dbReference>
<dbReference type="Gene3D" id="3.90.245.10">
    <property type="entry name" value="Ribonucleoside hydrolase-like"/>
    <property type="match status" value="1"/>
</dbReference>
<dbReference type="InterPro" id="IPR023186">
    <property type="entry name" value="IUNH"/>
</dbReference>
<keyword evidence="2" id="KW-0326">Glycosidase</keyword>
<accession>A0ABW9X8Z4</accession>
<comment type="caution">
    <text evidence="4">The sequence shown here is derived from an EMBL/GenBank/DDBJ whole genome shotgun (WGS) entry which is preliminary data.</text>
</comment>
<dbReference type="Pfam" id="PF01156">
    <property type="entry name" value="IU_nuc_hydro"/>
    <property type="match status" value="1"/>
</dbReference>
<evidence type="ECO:0000313" key="4">
    <source>
        <dbReference type="EMBL" id="NBC34996.1"/>
    </source>
</evidence>
<dbReference type="PANTHER" id="PTHR12304:SF4">
    <property type="entry name" value="URIDINE NUCLEOSIDASE"/>
    <property type="match status" value="1"/>
</dbReference>
<feature type="domain" description="Inosine/uridine-preferring nucleoside hydrolase" evidence="3">
    <location>
        <begin position="91"/>
        <end position="247"/>
    </location>
</feature>
<dbReference type="SUPFAM" id="SSF53590">
    <property type="entry name" value="Nucleoside hydrolase"/>
    <property type="match status" value="1"/>
</dbReference>
<dbReference type="InterPro" id="IPR036452">
    <property type="entry name" value="Ribo_hydro-like"/>
</dbReference>
<dbReference type="InterPro" id="IPR006311">
    <property type="entry name" value="TAT_signal"/>
</dbReference>
<sequence>MNRRGFVGAAGAAAGLGMLSGPAAALGRQPLLARVILDNDFAGDPDGLFQLAHHVLCRAVSIPLIIGSHLPAAFASGHDARDSANRAQELLRIMGLDRVHQPIAGAEAPIASRQAWTPSQASKAIVQEAMRADVHEPLFYAAGAGLTDLALAWLSEPRIGRRIKLLWIGGNTHPGHGNPGATPSEPEFNFSIDPVAAQVLFNESDIEIWQVPSNAYSQMLFSTAELAELGASGPLGAYLQAKVDAVPAMFASIPGVPPVPASDAYVLGDSPLVTLSALVPPMQPDTTSCRYVVMPKPLLQADGRYVARPDGRLMRVYTQIDAGLTFRDMLARFRLHGLGRL</sequence>
<dbReference type="Proteomes" id="UP000753724">
    <property type="component" value="Unassembled WGS sequence"/>
</dbReference>
<evidence type="ECO:0000313" key="5">
    <source>
        <dbReference type="Proteomes" id="UP000753724"/>
    </source>
</evidence>
<name>A0ABW9X8Z4_9SPHN</name>
<proteinExistence type="predicted"/>
<evidence type="ECO:0000259" key="3">
    <source>
        <dbReference type="Pfam" id="PF01156"/>
    </source>
</evidence>
<protein>
    <submittedName>
        <fullName evidence="4">Nucleoside hydrolase</fullName>
    </submittedName>
</protein>
<organism evidence="4 5">
    <name type="scientific">Novosphingobium ovatum</name>
    <dbReference type="NCBI Taxonomy" id="1908523"/>
    <lineage>
        <taxon>Bacteria</taxon>
        <taxon>Pseudomonadati</taxon>
        <taxon>Pseudomonadota</taxon>
        <taxon>Alphaproteobacteria</taxon>
        <taxon>Sphingomonadales</taxon>
        <taxon>Sphingomonadaceae</taxon>
        <taxon>Novosphingobium</taxon>
    </lineage>
</organism>
<gene>
    <name evidence="4" type="ORF">GTZ99_00310</name>
</gene>
<dbReference type="InterPro" id="IPR001910">
    <property type="entry name" value="Inosine/uridine_hydrolase_dom"/>
</dbReference>